<dbReference type="EMBL" id="VCKX01000003">
    <property type="protein sequence ID" value="TMR39403.1"/>
    <property type="molecule type" value="Genomic_DNA"/>
</dbReference>
<name>A0A5S4H2D3_9ACTN</name>
<evidence type="ECO:0000256" key="1">
    <source>
        <dbReference type="ARBA" id="ARBA00022741"/>
    </source>
</evidence>
<dbReference type="SMART" id="SM00421">
    <property type="entry name" value="HTH_LUXR"/>
    <property type="match status" value="1"/>
</dbReference>
<dbReference type="PANTHER" id="PTHR16305">
    <property type="entry name" value="TESTICULAR SOLUBLE ADENYLYL CYCLASE"/>
    <property type="match status" value="1"/>
</dbReference>
<dbReference type="GO" id="GO:0006355">
    <property type="term" value="P:regulation of DNA-templated transcription"/>
    <property type="evidence" value="ECO:0007669"/>
    <property type="project" value="InterPro"/>
</dbReference>
<dbReference type="InterPro" id="IPR036388">
    <property type="entry name" value="WH-like_DNA-bd_sf"/>
</dbReference>
<dbReference type="GO" id="GO:0005524">
    <property type="term" value="F:ATP binding"/>
    <property type="evidence" value="ECO:0007669"/>
    <property type="project" value="UniProtKB-KW"/>
</dbReference>
<dbReference type="PROSITE" id="PS50043">
    <property type="entry name" value="HTH_LUXR_2"/>
    <property type="match status" value="1"/>
</dbReference>
<dbReference type="PRINTS" id="PR00038">
    <property type="entry name" value="HTHLUXR"/>
</dbReference>
<keyword evidence="5" id="KW-1185">Reference proteome</keyword>
<gene>
    <name evidence="4" type="ORF">ETD85_01785</name>
</gene>
<dbReference type="RefSeq" id="WP_138687791.1">
    <property type="nucleotide sequence ID" value="NZ_JBHSAZ010000068.1"/>
</dbReference>
<dbReference type="Proteomes" id="UP000306628">
    <property type="component" value="Unassembled WGS sequence"/>
</dbReference>
<organism evidence="4 5">
    <name type="scientific">Nonomuraea zeae</name>
    <dbReference type="NCBI Taxonomy" id="1642303"/>
    <lineage>
        <taxon>Bacteria</taxon>
        <taxon>Bacillati</taxon>
        <taxon>Actinomycetota</taxon>
        <taxon>Actinomycetes</taxon>
        <taxon>Streptosporangiales</taxon>
        <taxon>Streptosporangiaceae</taxon>
        <taxon>Nonomuraea</taxon>
    </lineage>
</organism>
<dbReference type="GO" id="GO:0004016">
    <property type="term" value="F:adenylate cyclase activity"/>
    <property type="evidence" value="ECO:0007669"/>
    <property type="project" value="TreeGrafter"/>
</dbReference>
<dbReference type="InterPro" id="IPR016032">
    <property type="entry name" value="Sig_transdc_resp-reg_C-effctor"/>
</dbReference>
<evidence type="ECO:0000259" key="3">
    <source>
        <dbReference type="PROSITE" id="PS50043"/>
    </source>
</evidence>
<dbReference type="InterPro" id="IPR027417">
    <property type="entry name" value="P-loop_NTPase"/>
</dbReference>
<dbReference type="PANTHER" id="PTHR16305:SF35">
    <property type="entry name" value="TRANSCRIPTIONAL ACTIVATOR DOMAIN"/>
    <property type="match status" value="1"/>
</dbReference>
<dbReference type="InterPro" id="IPR000792">
    <property type="entry name" value="Tscrpt_reg_LuxR_C"/>
</dbReference>
<dbReference type="Gene3D" id="1.10.10.10">
    <property type="entry name" value="Winged helix-like DNA-binding domain superfamily/Winged helix DNA-binding domain"/>
    <property type="match status" value="1"/>
</dbReference>
<dbReference type="SUPFAM" id="SSF48452">
    <property type="entry name" value="TPR-like"/>
    <property type="match status" value="1"/>
</dbReference>
<reference evidence="4 5" key="1">
    <citation type="submission" date="2019-05" db="EMBL/GenBank/DDBJ databases">
        <title>Draft genome sequence of Nonomuraea zeae DSM 100528.</title>
        <authorList>
            <person name="Saricaoglu S."/>
            <person name="Isik K."/>
        </authorList>
    </citation>
    <scope>NUCLEOTIDE SEQUENCE [LARGE SCALE GENOMIC DNA]</scope>
    <source>
        <strain evidence="4 5">DSM 100528</strain>
    </source>
</reference>
<dbReference type="InterPro" id="IPR011990">
    <property type="entry name" value="TPR-like_helical_dom_sf"/>
</dbReference>
<proteinExistence type="predicted"/>
<dbReference type="GO" id="GO:0003677">
    <property type="term" value="F:DNA binding"/>
    <property type="evidence" value="ECO:0007669"/>
    <property type="project" value="InterPro"/>
</dbReference>
<dbReference type="GO" id="GO:0005737">
    <property type="term" value="C:cytoplasm"/>
    <property type="evidence" value="ECO:0007669"/>
    <property type="project" value="TreeGrafter"/>
</dbReference>
<dbReference type="PROSITE" id="PS00622">
    <property type="entry name" value="HTH_LUXR_1"/>
    <property type="match status" value="1"/>
</dbReference>
<dbReference type="CDD" id="cd06170">
    <property type="entry name" value="LuxR_C_like"/>
    <property type="match status" value="1"/>
</dbReference>
<dbReference type="SUPFAM" id="SSF46894">
    <property type="entry name" value="C-terminal effector domain of the bipartite response regulators"/>
    <property type="match status" value="1"/>
</dbReference>
<dbReference type="SUPFAM" id="SSF52540">
    <property type="entry name" value="P-loop containing nucleoside triphosphate hydrolases"/>
    <property type="match status" value="1"/>
</dbReference>
<dbReference type="AlphaFoldDB" id="A0A5S4H2D3"/>
<keyword evidence="1" id="KW-0547">Nucleotide-binding</keyword>
<keyword evidence="2" id="KW-0067">ATP-binding</keyword>
<feature type="domain" description="HTH luxR-type" evidence="3">
    <location>
        <begin position="894"/>
        <end position="958"/>
    </location>
</feature>
<dbReference type="InterPro" id="IPR041664">
    <property type="entry name" value="AAA_16"/>
</dbReference>
<evidence type="ECO:0000313" key="4">
    <source>
        <dbReference type="EMBL" id="TMR39403.1"/>
    </source>
</evidence>
<dbReference type="OrthoDB" id="5476461at2"/>
<evidence type="ECO:0000313" key="5">
    <source>
        <dbReference type="Proteomes" id="UP000306628"/>
    </source>
</evidence>
<sequence length="958" mass="101631">MSSGPARVAPYGSLSDVLVGRQAELALLRTAIAAAPSLALIEGEAGIGKSRLVGELFATPELAGARRLVGQCEQLQDPLPLSPLLDAFRLAGGELARARPANPVVGALAPLLPEIAKHLPPPLPPLPDQRAERHRVFRAAVALLEHLSPLVLVLEDVHWADGGTHDFLAFLAAHQPRDLSVILTVRTGTGLLPIREAFARAPSGPARVVTLTPLTRPEADELARRILQADLPGTFAALLYEKTGGIPFVVEELLRTLLERLPANEIPGRPDVLTGLAVPTVLRDVVLQRLSSLDDPVREILEAAAVIGMTPDDRILAEVTERDAAEVAKALGRAQAAGLLHEEDGGCRFRHALARQIVYESVAVSGRRWLHLKTARALESAGPKPVARLAHHYRLAGRPADFVSNAEAAADTALFHGNDATAARFLLQALEIGELSGEVRVRLAVKLGRAAVDGLAHAEAVPILERLLATEPLPAHLRGELRFALGRLLRQHGEAWAGYLQIESAVGDLAGRPALLGRALAVLAAPETIVDRHVGEHAARCDEAESAARRSGDRDVGVAVRIARASLLLEQGDPASWRLIDELRRDEGLSGAPREHARACLNWAQGALRVGRLDRAEALLAEGRQVADQAEYLRVAEVVELVTAAVDRAAGRWDGLEPRIRRPAGTAATFAAASLDSRLLRGALLAAMGPAEEAVACLGEVITVAGRVGAVWPLISARVTLARLLLTLDDAAGAIEHATAALALVRAKGIWVWGAETVLVLVDALGSAEMADAAALVAELGAGIDGADAPLAQAAALSARAVLARSRGDLPEADRLLDAARATLQEAGLRYEEALAAERLGRWRCESGAATGGPLLESALRLYGSMGADRDLARVSRIMRQNGVPIPYPWRGGRPSHGQTLSSREREVALLAAEGRTNQEIATALFLSRRTVESHIASALRKLGLPSRKELRGLTALP</sequence>
<dbReference type="Pfam" id="PF13191">
    <property type="entry name" value="AAA_16"/>
    <property type="match status" value="1"/>
</dbReference>
<comment type="caution">
    <text evidence="4">The sequence shown here is derived from an EMBL/GenBank/DDBJ whole genome shotgun (WGS) entry which is preliminary data.</text>
</comment>
<dbReference type="Pfam" id="PF00196">
    <property type="entry name" value="GerE"/>
    <property type="match status" value="1"/>
</dbReference>
<accession>A0A5S4H2D3</accession>
<evidence type="ECO:0000256" key="2">
    <source>
        <dbReference type="ARBA" id="ARBA00022840"/>
    </source>
</evidence>
<protein>
    <recommendedName>
        <fullName evidence="3">HTH luxR-type domain-containing protein</fullName>
    </recommendedName>
</protein>